<dbReference type="GO" id="GO:0006508">
    <property type="term" value="P:proteolysis"/>
    <property type="evidence" value="ECO:0007669"/>
    <property type="project" value="UniProtKB-KW"/>
</dbReference>
<proteinExistence type="inferred from homology"/>
<dbReference type="InterPro" id="IPR002510">
    <property type="entry name" value="Metalloprtase-TldD/E_N"/>
</dbReference>
<dbReference type="InterPro" id="IPR045570">
    <property type="entry name" value="Metalloprtase-TldD/E_cen_dom"/>
</dbReference>
<dbReference type="PANTHER" id="PTHR43421:SF1">
    <property type="entry name" value="METALLOPROTEASE PMBA"/>
    <property type="match status" value="1"/>
</dbReference>
<dbReference type="Pfam" id="PF01523">
    <property type="entry name" value="PmbA_TldD_1st"/>
    <property type="match status" value="1"/>
</dbReference>
<gene>
    <name evidence="5" type="ORF">FB465_0444</name>
</gene>
<feature type="domain" description="Metalloprotease TldD/E central" evidence="4">
    <location>
        <begin position="115"/>
        <end position="214"/>
    </location>
</feature>
<feature type="domain" description="Metalloprotease TldD/E C-terminal" evidence="3">
    <location>
        <begin position="227"/>
        <end position="439"/>
    </location>
</feature>
<comment type="similarity">
    <text evidence="1">Belongs to the peptidase U62 family.</text>
</comment>
<sequence>MAEPITVDPSPIHDALPGERLELVARTALRRRVRLVDGEVESVSDSLTATAMVRSSLDGSVGYATTSRTDPAALAEAVRIARRLRSPGELRHWDGPAPQPPGDDAIRAPWAELVSVGTTESVARLRDLAASASRPGVVKAQATWDHVAQRVTVAASDGRVVEYRHPEATLALTVAAADGSGRSTGTGGRTARCVGEISSAEIADEALEEALRRLPSARRAAGPAPATVDLVIAPRAAARLLAQIAAVFYGDRPDLDRTGLRAPGARVLAPGLSLIDDGAGPAGLSPTPCDDEGTAAHRTVLVDDGLLGSLLHDRSSPGPGEGSTGHGWMVPSGSGVGAGIAVAGSVLALHGPVHPLDRLLGGAGPVLHVTRIDDGSGRALDAAHNSIRLAMSGWLLRDGVPLAPVAGAAVGMKLDAFLARIAGTSDVRQNYRTAAGSTLRKGPAVHSTHLWVRDTPVTFREDM</sequence>
<dbReference type="Pfam" id="PF19289">
    <property type="entry name" value="PmbA_TldD_3rd"/>
    <property type="match status" value="1"/>
</dbReference>
<dbReference type="EMBL" id="VIVR01000001">
    <property type="protein sequence ID" value="TWE15544.1"/>
    <property type="molecule type" value="Genomic_DNA"/>
</dbReference>
<name>A0A561EIW2_9ACTN</name>
<accession>A0A561EIW2</accession>
<dbReference type="PANTHER" id="PTHR43421">
    <property type="entry name" value="METALLOPROTEASE PMBA"/>
    <property type="match status" value="1"/>
</dbReference>
<dbReference type="OrthoDB" id="9803618at2"/>
<evidence type="ECO:0000313" key="5">
    <source>
        <dbReference type="EMBL" id="TWE15544.1"/>
    </source>
</evidence>
<dbReference type="Proteomes" id="UP000318416">
    <property type="component" value="Unassembled WGS sequence"/>
</dbReference>
<evidence type="ECO:0000313" key="6">
    <source>
        <dbReference type="Proteomes" id="UP000318416"/>
    </source>
</evidence>
<evidence type="ECO:0000256" key="1">
    <source>
        <dbReference type="ARBA" id="ARBA00005836"/>
    </source>
</evidence>
<comment type="caution">
    <text evidence="5">The sequence shown here is derived from an EMBL/GenBank/DDBJ whole genome shotgun (WGS) entry which is preliminary data.</text>
</comment>
<keyword evidence="6" id="KW-1185">Reference proteome</keyword>
<dbReference type="InterPro" id="IPR047657">
    <property type="entry name" value="PmbA"/>
</dbReference>
<dbReference type="Pfam" id="PF19290">
    <property type="entry name" value="PmbA_TldD_2nd"/>
    <property type="match status" value="1"/>
</dbReference>
<dbReference type="InterPro" id="IPR045569">
    <property type="entry name" value="Metalloprtase-TldD/E_C"/>
</dbReference>
<protein>
    <submittedName>
        <fullName evidence="5">Putative Zn-dependent protease</fullName>
    </submittedName>
</protein>
<dbReference type="InterPro" id="IPR036059">
    <property type="entry name" value="TldD/PmbA_sf"/>
</dbReference>
<evidence type="ECO:0000259" key="3">
    <source>
        <dbReference type="Pfam" id="PF19289"/>
    </source>
</evidence>
<dbReference type="InterPro" id="IPR035068">
    <property type="entry name" value="TldD/PmbA_N"/>
</dbReference>
<dbReference type="GO" id="GO:0005829">
    <property type="term" value="C:cytosol"/>
    <property type="evidence" value="ECO:0007669"/>
    <property type="project" value="TreeGrafter"/>
</dbReference>
<reference evidence="5 6" key="1">
    <citation type="submission" date="2019-06" db="EMBL/GenBank/DDBJ databases">
        <title>Sequencing the genomes of 1000 actinobacteria strains.</title>
        <authorList>
            <person name="Klenk H.-P."/>
        </authorList>
    </citation>
    <scope>NUCLEOTIDE SEQUENCE [LARGE SCALE GENOMIC DNA]</scope>
    <source>
        <strain evidence="5 6">DSM 41649</strain>
    </source>
</reference>
<evidence type="ECO:0000259" key="2">
    <source>
        <dbReference type="Pfam" id="PF01523"/>
    </source>
</evidence>
<evidence type="ECO:0000259" key="4">
    <source>
        <dbReference type="Pfam" id="PF19290"/>
    </source>
</evidence>
<dbReference type="Gene3D" id="3.30.2290.10">
    <property type="entry name" value="PmbA/TldD superfamily"/>
    <property type="match status" value="1"/>
</dbReference>
<dbReference type="AlphaFoldDB" id="A0A561EIW2"/>
<dbReference type="GO" id="GO:0008237">
    <property type="term" value="F:metallopeptidase activity"/>
    <property type="evidence" value="ECO:0007669"/>
    <property type="project" value="InterPro"/>
</dbReference>
<dbReference type="RefSeq" id="WP_145787081.1">
    <property type="nucleotide sequence ID" value="NZ_BAAABR010000028.1"/>
</dbReference>
<keyword evidence="5" id="KW-0378">Hydrolase</keyword>
<dbReference type="SUPFAM" id="SSF111283">
    <property type="entry name" value="Putative modulator of DNA gyrase, PmbA/TldD"/>
    <property type="match status" value="1"/>
</dbReference>
<organism evidence="5 6">
    <name type="scientific">Kitasatospora atroaurantiaca</name>
    <dbReference type="NCBI Taxonomy" id="285545"/>
    <lineage>
        <taxon>Bacteria</taxon>
        <taxon>Bacillati</taxon>
        <taxon>Actinomycetota</taxon>
        <taxon>Actinomycetes</taxon>
        <taxon>Kitasatosporales</taxon>
        <taxon>Streptomycetaceae</taxon>
        <taxon>Kitasatospora</taxon>
    </lineage>
</organism>
<feature type="domain" description="Metalloprotease TldD/E N-terminal" evidence="2">
    <location>
        <begin position="30"/>
        <end position="83"/>
    </location>
</feature>
<keyword evidence="5" id="KW-0645">Protease</keyword>